<reference evidence="1 2" key="1">
    <citation type="submission" date="2019-08" db="EMBL/GenBank/DDBJ databases">
        <title>Draft genome sequence of Lysobacter sp. UKS-15.</title>
        <authorList>
            <person name="Im W.-T."/>
        </authorList>
    </citation>
    <scope>NUCLEOTIDE SEQUENCE [LARGE SCALE GENOMIC DNA]</scope>
    <source>
        <strain evidence="1 2">UKS-15</strain>
    </source>
</reference>
<organism evidence="1 2">
    <name type="scientific">Cognatilysobacter lacus</name>
    <dbReference type="NCBI Taxonomy" id="1643323"/>
    <lineage>
        <taxon>Bacteria</taxon>
        <taxon>Pseudomonadati</taxon>
        <taxon>Pseudomonadota</taxon>
        <taxon>Gammaproteobacteria</taxon>
        <taxon>Lysobacterales</taxon>
        <taxon>Lysobacteraceae</taxon>
        <taxon>Cognatilysobacter</taxon>
    </lineage>
</organism>
<name>A0A5D8Z7N2_9GAMM</name>
<evidence type="ECO:0000313" key="2">
    <source>
        <dbReference type="Proteomes" id="UP000323164"/>
    </source>
</evidence>
<protein>
    <submittedName>
        <fullName evidence="1">Uncharacterized protein</fullName>
    </submittedName>
</protein>
<dbReference type="AlphaFoldDB" id="A0A5D8Z7N2"/>
<gene>
    <name evidence="1" type="ORF">FW784_06460</name>
</gene>
<dbReference type="Proteomes" id="UP000323164">
    <property type="component" value="Unassembled WGS sequence"/>
</dbReference>
<dbReference type="EMBL" id="VTRV01000051">
    <property type="protein sequence ID" value="TZF90132.1"/>
    <property type="molecule type" value="Genomic_DNA"/>
</dbReference>
<dbReference type="OrthoDB" id="6027576at2"/>
<sequence length="118" mass="12765">MAAAAAAAPVHAAHYPVELRGAWHVGTAPCRLPEAADSDGLITIGRDGIAAYEARTSAYSIRRIASVPPTWRLDELEDYEGETRRFTRTIVLTAGSFTSTEGRQVDTYTRCSGSAPRR</sequence>
<dbReference type="RefSeq" id="WP_149352538.1">
    <property type="nucleotide sequence ID" value="NZ_VTRV01000051.1"/>
</dbReference>
<comment type="caution">
    <text evidence="1">The sequence shown here is derived from an EMBL/GenBank/DDBJ whole genome shotgun (WGS) entry which is preliminary data.</text>
</comment>
<evidence type="ECO:0000313" key="1">
    <source>
        <dbReference type="EMBL" id="TZF90132.1"/>
    </source>
</evidence>
<accession>A0A5D8Z7N2</accession>
<keyword evidence="2" id="KW-1185">Reference proteome</keyword>
<proteinExistence type="predicted"/>